<evidence type="ECO:0000313" key="3">
    <source>
        <dbReference type="Proteomes" id="UP001064971"/>
    </source>
</evidence>
<feature type="region of interest" description="Disordered" evidence="1">
    <location>
        <begin position="184"/>
        <end position="214"/>
    </location>
</feature>
<organism evidence="2 3">
    <name type="scientific">Deinococcus aetherius</name>
    <dbReference type="NCBI Taxonomy" id="200252"/>
    <lineage>
        <taxon>Bacteria</taxon>
        <taxon>Thermotogati</taxon>
        <taxon>Deinococcota</taxon>
        <taxon>Deinococci</taxon>
        <taxon>Deinococcales</taxon>
        <taxon>Deinococcaceae</taxon>
        <taxon>Deinococcus</taxon>
    </lineage>
</organism>
<evidence type="ECO:0000256" key="1">
    <source>
        <dbReference type="SAM" id="MobiDB-lite"/>
    </source>
</evidence>
<dbReference type="Proteomes" id="UP001064971">
    <property type="component" value="Plasmid pDAETH-1"/>
</dbReference>
<evidence type="ECO:0000313" key="2">
    <source>
        <dbReference type="EMBL" id="BDP43272.1"/>
    </source>
</evidence>
<proteinExistence type="predicted"/>
<gene>
    <name evidence="2" type="ORF">DAETH_32410</name>
</gene>
<keyword evidence="2" id="KW-0614">Plasmid</keyword>
<geneLocation type="plasmid" evidence="2 3">
    <name>pDAETH-1</name>
</geneLocation>
<dbReference type="EMBL" id="AP026561">
    <property type="protein sequence ID" value="BDP43272.1"/>
    <property type="molecule type" value="Genomic_DNA"/>
</dbReference>
<keyword evidence="3" id="KW-1185">Reference proteome</keyword>
<protein>
    <submittedName>
        <fullName evidence="2">Uncharacterized protein</fullName>
    </submittedName>
</protein>
<accession>A0ABN6RIS6</accession>
<sequence length="214" mass="22976">MSVKIRESSVEVEEFLSPPSPLKAELTAFLLPCPAMRLLDQIVAAGRGHDPDVLHSVEHGEFPQGRPVTPQLVGVNDLWDVVLAQQADEKGPRRPGISVFLEEDVQHVPTFVDRPPQPVMDSADLAAHLVQMPPGTPAGFSVAQFLGEEGSEFDVPLPQGLVTDHDAAPLQQLLDITLAEGEAVREPEGVADDAEGKTVAVGLPVSHSSPPYRR</sequence>
<reference evidence="2" key="1">
    <citation type="submission" date="2022-07" db="EMBL/GenBank/DDBJ databases">
        <title>Complete Genome Sequence of the Radioresistant Bacterium Deinococcus aetherius ST0316, Isolated from the Air Dust collected in Lower Stratosphere above Japan.</title>
        <authorList>
            <person name="Satoh K."/>
            <person name="Hagiwara K."/>
            <person name="Katsumata K."/>
            <person name="Kubo A."/>
            <person name="Yokobori S."/>
            <person name="Yamagishi A."/>
            <person name="Oono Y."/>
            <person name="Narumi I."/>
        </authorList>
    </citation>
    <scope>NUCLEOTIDE SEQUENCE</scope>
    <source>
        <strain evidence="2">ST0316</strain>
        <plasmid evidence="2">pDAETH-1</plasmid>
    </source>
</reference>
<name>A0ABN6RIS6_9DEIO</name>